<dbReference type="Proteomes" id="UP000314294">
    <property type="component" value="Unassembled WGS sequence"/>
</dbReference>
<dbReference type="EMBL" id="SRLO01001412">
    <property type="protein sequence ID" value="TNN38047.1"/>
    <property type="molecule type" value="Genomic_DNA"/>
</dbReference>
<organism evidence="1 2">
    <name type="scientific">Liparis tanakae</name>
    <name type="common">Tanaka's snailfish</name>
    <dbReference type="NCBI Taxonomy" id="230148"/>
    <lineage>
        <taxon>Eukaryota</taxon>
        <taxon>Metazoa</taxon>
        <taxon>Chordata</taxon>
        <taxon>Craniata</taxon>
        <taxon>Vertebrata</taxon>
        <taxon>Euteleostomi</taxon>
        <taxon>Actinopterygii</taxon>
        <taxon>Neopterygii</taxon>
        <taxon>Teleostei</taxon>
        <taxon>Neoteleostei</taxon>
        <taxon>Acanthomorphata</taxon>
        <taxon>Eupercaria</taxon>
        <taxon>Perciformes</taxon>
        <taxon>Cottioidei</taxon>
        <taxon>Cottales</taxon>
        <taxon>Liparidae</taxon>
        <taxon>Liparis</taxon>
    </lineage>
</organism>
<protein>
    <submittedName>
        <fullName evidence="1">Uncharacterized protein</fullName>
    </submittedName>
</protein>
<sequence length="78" mass="8509">MSGCSAQNASPMMSQRWACTLLRLRVTATSASSPPGSVVRLVEISSRWTRGERNVGRATEDIKEMSVVPFRWPGASVL</sequence>
<name>A0A4Z2FA70_9TELE</name>
<dbReference type="AlphaFoldDB" id="A0A4Z2FA70"/>
<keyword evidence="2" id="KW-1185">Reference proteome</keyword>
<evidence type="ECO:0000313" key="1">
    <source>
        <dbReference type="EMBL" id="TNN38047.1"/>
    </source>
</evidence>
<reference evidence="1 2" key="1">
    <citation type="submission" date="2019-03" db="EMBL/GenBank/DDBJ databases">
        <title>First draft genome of Liparis tanakae, snailfish: a comprehensive survey of snailfish specific genes.</title>
        <authorList>
            <person name="Kim W."/>
            <person name="Song I."/>
            <person name="Jeong J.-H."/>
            <person name="Kim D."/>
            <person name="Kim S."/>
            <person name="Ryu S."/>
            <person name="Song J.Y."/>
            <person name="Lee S.K."/>
        </authorList>
    </citation>
    <scope>NUCLEOTIDE SEQUENCE [LARGE SCALE GENOMIC DNA]</scope>
    <source>
        <tissue evidence="1">Muscle</tissue>
    </source>
</reference>
<gene>
    <name evidence="1" type="ORF">EYF80_051783</name>
</gene>
<proteinExistence type="predicted"/>
<accession>A0A4Z2FA70</accession>
<comment type="caution">
    <text evidence="1">The sequence shown here is derived from an EMBL/GenBank/DDBJ whole genome shotgun (WGS) entry which is preliminary data.</text>
</comment>
<evidence type="ECO:0000313" key="2">
    <source>
        <dbReference type="Proteomes" id="UP000314294"/>
    </source>
</evidence>